<feature type="region of interest" description="Disordered" evidence="1">
    <location>
        <begin position="1"/>
        <end position="122"/>
    </location>
</feature>
<evidence type="ECO:0000256" key="1">
    <source>
        <dbReference type="SAM" id="MobiDB-lite"/>
    </source>
</evidence>
<feature type="compositionally biased region" description="Pro residues" evidence="1">
    <location>
        <begin position="14"/>
        <end position="33"/>
    </location>
</feature>
<organism evidence="2 4">
    <name type="scientific">Gryllus longicercus</name>
    <dbReference type="NCBI Taxonomy" id="2509291"/>
    <lineage>
        <taxon>Eukaryota</taxon>
        <taxon>Metazoa</taxon>
        <taxon>Ecdysozoa</taxon>
        <taxon>Arthropoda</taxon>
        <taxon>Hexapoda</taxon>
        <taxon>Insecta</taxon>
        <taxon>Pterygota</taxon>
        <taxon>Neoptera</taxon>
        <taxon>Polyneoptera</taxon>
        <taxon>Orthoptera</taxon>
        <taxon>Ensifera</taxon>
        <taxon>Gryllidea</taxon>
        <taxon>Grylloidea</taxon>
        <taxon>Gryllidae</taxon>
        <taxon>Gryllinae</taxon>
        <taxon>Gryllus</taxon>
    </lineage>
</organism>
<name>A0AAN9V7F8_9ORTH</name>
<protein>
    <submittedName>
        <fullName evidence="2">Uncharacterized protein</fullName>
    </submittedName>
</protein>
<gene>
    <name evidence="2" type="ORF">R5R35_010557</name>
    <name evidence="3" type="ORF">R5R35_014087</name>
</gene>
<feature type="compositionally biased region" description="Polar residues" evidence="1">
    <location>
        <begin position="1"/>
        <end position="11"/>
    </location>
</feature>
<evidence type="ECO:0000313" key="2">
    <source>
        <dbReference type="EMBL" id="KAK7791882.1"/>
    </source>
</evidence>
<sequence length="168" mass="18694">MSEVELQQLQEPSQTPPPQPPPSPASTPPPPSPDGSEIDGVNPPPPASNWSSGGAEEEEEGGETRRKRRKNKQKEGECTSQCDLHCKTKPKRIRKRRSSVNRKPTDKRRVIRGRQQKSSLTGEAAGVNVTQCARNAAEWLARAVFTLCDENKNNSDIEKYMSDEMYLP</sequence>
<feature type="compositionally biased region" description="Basic residues" evidence="1">
    <location>
        <begin position="87"/>
        <end position="102"/>
    </location>
</feature>
<evidence type="ECO:0000313" key="4">
    <source>
        <dbReference type="Proteomes" id="UP001378592"/>
    </source>
</evidence>
<reference evidence="2 4" key="1">
    <citation type="submission" date="2024-03" db="EMBL/GenBank/DDBJ databases">
        <title>The genome assembly and annotation of the cricket Gryllus longicercus Weissman &amp; Gray.</title>
        <authorList>
            <person name="Szrajer S."/>
            <person name="Gray D."/>
            <person name="Ylla G."/>
        </authorList>
    </citation>
    <scope>NUCLEOTIDE SEQUENCE [LARGE SCALE GENOMIC DNA]</scope>
    <source>
        <strain evidence="2">DAG 2021-001</strain>
        <tissue evidence="2">Whole body minus gut</tissue>
    </source>
</reference>
<accession>A0AAN9V7F8</accession>
<keyword evidence="4" id="KW-1185">Reference proteome</keyword>
<dbReference type="AlphaFoldDB" id="A0AAN9V7F8"/>
<dbReference type="EMBL" id="JAZDUA010000491">
    <property type="protein sequence ID" value="KAK7791882.1"/>
    <property type="molecule type" value="Genomic_DNA"/>
</dbReference>
<comment type="caution">
    <text evidence="2">The sequence shown here is derived from an EMBL/GenBank/DDBJ whole genome shotgun (WGS) entry which is preliminary data.</text>
</comment>
<proteinExistence type="predicted"/>
<dbReference type="EMBL" id="JAZDUA010000047">
    <property type="protein sequence ID" value="KAK7871023.1"/>
    <property type="molecule type" value="Genomic_DNA"/>
</dbReference>
<dbReference type="Proteomes" id="UP001378592">
    <property type="component" value="Unassembled WGS sequence"/>
</dbReference>
<evidence type="ECO:0000313" key="3">
    <source>
        <dbReference type="EMBL" id="KAK7871023.1"/>
    </source>
</evidence>